<protein>
    <recommendedName>
        <fullName evidence="3">Lipoprotein</fullName>
    </recommendedName>
</protein>
<dbReference type="AlphaFoldDB" id="A0A238JUE8"/>
<name>A0A238JUE8_9RHOB</name>
<proteinExistence type="predicted"/>
<dbReference type="RefSeq" id="WP_143849506.1">
    <property type="nucleotide sequence ID" value="NZ_FXYD01000001.1"/>
</dbReference>
<evidence type="ECO:0000313" key="1">
    <source>
        <dbReference type="EMBL" id="SMX33452.1"/>
    </source>
</evidence>
<dbReference type="OrthoDB" id="7858779at2"/>
<organism evidence="1 2">
    <name type="scientific">Octadecabacter ascidiaceicola</name>
    <dbReference type="NCBI Taxonomy" id="1655543"/>
    <lineage>
        <taxon>Bacteria</taxon>
        <taxon>Pseudomonadati</taxon>
        <taxon>Pseudomonadota</taxon>
        <taxon>Alphaproteobacteria</taxon>
        <taxon>Rhodobacterales</taxon>
        <taxon>Roseobacteraceae</taxon>
        <taxon>Octadecabacter</taxon>
    </lineage>
</organism>
<accession>A0A238JUE8</accession>
<dbReference type="EMBL" id="FXYD01000001">
    <property type="protein sequence ID" value="SMX33452.1"/>
    <property type="molecule type" value="Genomic_DNA"/>
</dbReference>
<dbReference type="PROSITE" id="PS51257">
    <property type="entry name" value="PROKAR_LIPOPROTEIN"/>
    <property type="match status" value="1"/>
</dbReference>
<sequence>MKCLSFVAAVATLSGCMEPVYSVQGAIPFAQVLAETEGRPYECVDYEPSTNSCSSISQFVTVGPNAFQLTTTSRPTPHLPAIELTTVMRERGAVMCSDRSNMDLRFAQAGATFQMEAVLAQVEIAIAEDEQFCGGYVRAGDNYIFRVVSGAATETKPIQNIQFFAEPKRLRVEE</sequence>
<gene>
    <name evidence="1" type="ORF">OCA8868_00956</name>
</gene>
<evidence type="ECO:0000313" key="2">
    <source>
        <dbReference type="Proteomes" id="UP000203464"/>
    </source>
</evidence>
<evidence type="ECO:0008006" key="3">
    <source>
        <dbReference type="Google" id="ProtNLM"/>
    </source>
</evidence>
<reference evidence="2" key="1">
    <citation type="submission" date="2017-05" db="EMBL/GenBank/DDBJ databases">
        <authorList>
            <person name="Rodrigo-Torres L."/>
            <person name="Arahal R. D."/>
            <person name="Lucena T."/>
        </authorList>
    </citation>
    <scope>NUCLEOTIDE SEQUENCE [LARGE SCALE GENOMIC DNA]</scope>
    <source>
        <strain evidence="2">CECT 8868</strain>
    </source>
</reference>
<keyword evidence="2" id="KW-1185">Reference proteome</keyword>
<dbReference type="Proteomes" id="UP000203464">
    <property type="component" value="Unassembled WGS sequence"/>
</dbReference>